<organism evidence="2 3">
    <name type="scientific">Eumeta variegata</name>
    <name type="common">Bagworm moth</name>
    <name type="synonym">Eumeta japonica</name>
    <dbReference type="NCBI Taxonomy" id="151549"/>
    <lineage>
        <taxon>Eukaryota</taxon>
        <taxon>Metazoa</taxon>
        <taxon>Ecdysozoa</taxon>
        <taxon>Arthropoda</taxon>
        <taxon>Hexapoda</taxon>
        <taxon>Insecta</taxon>
        <taxon>Pterygota</taxon>
        <taxon>Neoptera</taxon>
        <taxon>Endopterygota</taxon>
        <taxon>Lepidoptera</taxon>
        <taxon>Glossata</taxon>
        <taxon>Ditrysia</taxon>
        <taxon>Tineoidea</taxon>
        <taxon>Psychidae</taxon>
        <taxon>Oiketicinae</taxon>
        <taxon>Eumeta</taxon>
    </lineage>
</organism>
<reference evidence="2 3" key="1">
    <citation type="journal article" date="2019" name="Commun. Biol.">
        <title>The bagworm genome reveals a unique fibroin gene that provides high tensile strength.</title>
        <authorList>
            <person name="Kono N."/>
            <person name="Nakamura H."/>
            <person name="Ohtoshi R."/>
            <person name="Tomita M."/>
            <person name="Numata K."/>
            <person name="Arakawa K."/>
        </authorList>
    </citation>
    <scope>NUCLEOTIDE SEQUENCE [LARGE SCALE GENOMIC DNA]</scope>
</reference>
<name>A0A4C1ZD96_EUMVA</name>
<protein>
    <submittedName>
        <fullName evidence="2">Uncharacterized protein</fullName>
    </submittedName>
</protein>
<dbReference type="AlphaFoldDB" id="A0A4C1ZD96"/>
<accession>A0A4C1ZD96</accession>
<evidence type="ECO:0000313" key="3">
    <source>
        <dbReference type="Proteomes" id="UP000299102"/>
    </source>
</evidence>
<proteinExistence type="predicted"/>
<sequence length="101" mass="11147">MVRASESGKCYVPTIQFVRVSSHGRAAAQLASAHPTAMSSRKSLTDKDGLLKFLRRRLSRFWQKVPFGGQNDGNSAGKSAAFELEGTRFDPEHEQNSTTTF</sequence>
<dbReference type="EMBL" id="BGZK01001688">
    <property type="protein sequence ID" value="GBP84575.1"/>
    <property type="molecule type" value="Genomic_DNA"/>
</dbReference>
<evidence type="ECO:0000313" key="2">
    <source>
        <dbReference type="EMBL" id="GBP84575.1"/>
    </source>
</evidence>
<evidence type="ECO:0000256" key="1">
    <source>
        <dbReference type="SAM" id="MobiDB-lite"/>
    </source>
</evidence>
<dbReference type="Proteomes" id="UP000299102">
    <property type="component" value="Unassembled WGS sequence"/>
</dbReference>
<feature type="compositionally biased region" description="Basic and acidic residues" evidence="1">
    <location>
        <begin position="85"/>
        <end position="95"/>
    </location>
</feature>
<gene>
    <name evidence="2" type="ORF">EVAR_64605_1</name>
</gene>
<keyword evidence="3" id="KW-1185">Reference proteome</keyword>
<comment type="caution">
    <text evidence="2">The sequence shown here is derived from an EMBL/GenBank/DDBJ whole genome shotgun (WGS) entry which is preliminary data.</text>
</comment>
<feature type="region of interest" description="Disordered" evidence="1">
    <location>
        <begin position="67"/>
        <end position="101"/>
    </location>
</feature>